<dbReference type="GO" id="GO:0030424">
    <property type="term" value="C:axon"/>
    <property type="evidence" value="ECO:0007669"/>
    <property type="project" value="TreeGrafter"/>
</dbReference>
<dbReference type="GO" id="GO:0098632">
    <property type="term" value="F:cell-cell adhesion mediator activity"/>
    <property type="evidence" value="ECO:0007669"/>
    <property type="project" value="TreeGrafter"/>
</dbReference>
<proteinExistence type="predicted"/>
<feature type="domain" description="Ig-like" evidence="3">
    <location>
        <begin position="26"/>
        <end position="96"/>
    </location>
</feature>
<dbReference type="Ensembl" id="ENSHHUT00000055171.1">
    <property type="protein sequence ID" value="ENSHHUP00000053307.1"/>
    <property type="gene ID" value="ENSHHUG00000032009.1"/>
</dbReference>
<dbReference type="InterPro" id="IPR003598">
    <property type="entry name" value="Ig_sub2"/>
</dbReference>
<dbReference type="STRING" id="62062.ENSHHUP00000053307"/>
<evidence type="ECO:0000313" key="4">
    <source>
        <dbReference type="Ensembl" id="ENSHHUP00000053307.1"/>
    </source>
</evidence>
<name>A0A4W5NQL2_9TELE</name>
<evidence type="ECO:0000259" key="3">
    <source>
        <dbReference type="PROSITE" id="PS50835"/>
    </source>
</evidence>
<dbReference type="GeneTree" id="ENSGT00940000159637"/>
<dbReference type="GO" id="GO:0070593">
    <property type="term" value="P:dendrite self-avoidance"/>
    <property type="evidence" value="ECO:0007669"/>
    <property type="project" value="TreeGrafter"/>
</dbReference>
<dbReference type="PANTHER" id="PTHR10075:SF106">
    <property type="entry name" value="IMMUNOGLOBULIN SUPERFAMILY DCC SUBCLASS MEMBER 4"/>
    <property type="match status" value="1"/>
</dbReference>
<dbReference type="FunFam" id="2.60.40.10:FF:000032">
    <property type="entry name" value="palladin isoform X1"/>
    <property type="match status" value="1"/>
</dbReference>
<dbReference type="AlphaFoldDB" id="A0A4W5NQL2"/>
<dbReference type="InterPro" id="IPR013098">
    <property type="entry name" value="Ig_I-set"/>
</dbReference>
<dbReference type="InterPro" id="IPR013783">
    <property type="entry name" value="Ig-like_fold"/>
</dbReference>
<dbReference type="Proteomes" id="UP000314982">
    <property type="component" value="Unassembled WGS sequence"/>
</dbReference>
<organism evidence="4 5">
    <name type="scientific">Hucho hucho</name>
    <name type="common">huchen</name>
    <dbReference type="NCBI Taxonomy" id="62062"/>
    <lineage>
        <taxon>Eukaryota</taxon>
        <taxon>Metazoa</taxon>
        <taxon>Chordata</taxon>
        <taxon>Craniata</taxon>
        <taxon>Vertebrata</taxon>
        <taxon>Euteleostomi</taxon>
        <taxon>Actinopterygii</taxon>
        <taxon>Neopterygii</taxon>
        <taxon>Teleostei</taxon>
        <taxon>Protacanthopterygii</taxon>
        <taxon>Salmoniformes</taxon>
        <taxon>Salmonidae</taxon>
        <taxon>Salmoninae</taxon>
        <taxon>Hucho</taxon>
    </lineage>
</organism>
<keyword evidence="2" id="KW-0393">Immunoglobulin domain</keyword>
<dbReference type="GO" id="GO:0007411">
    <property type="term" value="P:axon guidance"/>
    <property type="evidence" value="ECO:0007669"/>
    <property type="project" value="TreeGrafter"/>
</dbReference>
<dbReference type="InterPro" id="IPR007110">
    <property type="entry name" value="Ig-like_dom"/>
</dbReference>
<reference evidence="4" key="2">
    <citation type="submission" date="2025-08" db="UniProtKB">
        <authorList>
            <consortium name="Ensembl"/>
        </authorList>
    </citation>
    <scope>IDENTIFICATION</scope>
</reference>
<sequence>MRGSTSAVPINPRPASLSSLRLNCMCQVIGRICECENPPPALHWLKNGKPVKSNGRVKTQSPGVLLINQLGLDDAGYYQCIADNALGTACATAKLSVIVREGLPSPPHQYTSTMTDKMRKKNPENHIVGFLMNLLANYGGK</sequence>
<protein>
    <recommendedName>
        <fullName evidence="3">Ig-like domain-containing protein</fullName>
    </recommendedName>
</protein>
<dbReference type="PANTHER" id="PTHR10075">
    <property type="entry name" value="BASIGIN RELATED"/>
    <property type="match status" value="1"/>
</dbReference>
<dbReference type="Gene3D" id="2.60.40.10">
    <property type="entry name" value="Immunoglobulins"/>
    <property type="match status" value="1"/>
</dbReference>
<dbReference type="InterPro" id="IPR003599">
    <property type="entry name" value="Ig_sub"/>
</dbReference>
<dbReference type="SUPFAM" id="SSF48726">
    <property type="entry name" value="Immunoglobulin"/>
    <property type="match status" value="1"/>
</dbReference>
<dbReference type="SMART" id="SM00409">
    <property type="entry name" value="IG"/>
    <property type="match status" value="1"/>
</dbReference>
<dbReference type="PROSITE" id="PS50835">
    <property type="entry name" value="IG_LIKE"/>
    <property type="match status" value="1"/>
</dbReference>
<accession>A0A4W5NQL2</accession>
<dbReference type="Pfam" id="PF07679">
    <property type="entry name" value="I-set"/>
    <property type="match status" value="1"/>
</dbReference>
<evidence type="ECO:0000256" key="2">
    <source>
        <dbReference type="ARBA" id="ARBA00023319"/>
    </source>
</evidence>
<keyword evidence="1" id="KW-1015">Disulfide bond</keyword>
<dbReference type="GO" id="GO:0007156">
    <property type="term" value="P:homophilic cell adhesion via plasma membrane adhesion molecules"/>
    <property type="evidence" value="ECO:0007669"/>
    <property type="project" value="TreeGrafter"/>
</dbReference>
<evidence type="ECO:0000313" key="5">
    <source>
        <dbReference type="Proteomes" id="UP000314982"/>
    </source>
</evidence>
<evidence type="ECO:0000256" key="1">
    <source>
        <dbReference type="ARBA" id="ARBA00023157"/>
    </source>
</evidence>
<dbReference type="GO" id="GO:0005886">
    <property type="term" value="C:plasma membrane"/>
    <property type="evidence" value="ECO:0007669"/>
    <property type="project" value="TreeGrafter"/>
</dbReference>
<dbReference type="InterPro" id="IPR036179">
    <property type="entry name" value="Ig-like_dom_sf"/>
</dbReference>
<reference evidence="4" key="3">
    <citation type="submission" date="2025-09" db="UniProtKB">
        <authorList>
            <consortium name="Ensembl"/>
        </authorList>
    </citation>
    <scope>IDENTIFICATION</scope>
</reference>
<reference evidence="5" key="1">
    <citation type="submission" date="2018-06" db="EMBL/GenBank/DDBJ databases">
        <title>Genome assembly of Danube salmon.</title>
        <authorList>
            <person name="Macqueen D.J."/>
            <person name="Gundappa M.K."/>
        </authorList>
    </citation>
    <scope>NUCLEOTIDE SEQUENCE [LARGE SCALE GENOMIC DNA]</scope>
</reference>
<dbReference type="SMART" id="SM00408">
    <property type="entry name" value="IGc2"/>
    <property type="match status" value="1"/>
</dbReference>
<keyword evidence="5" id="KW-1185">Reference proteome</keyword>